<dbReference type="AlphaFoldDB" id="A0A918SZP0"/>
<sequence length="195" mass="20704">MPRQTAPAPWWTRTAAIAAAVMLVACVLAIARCAGSDRSGQMEAAQPATGGDEPVASVAPASTQPETSAADAAAHARRTQAVSEAIDAVHAYLQAVGAQDFETADALWQPNRRPAAQDESGLRELGPLRALRIQNLSPALPTGNEIPASLEVPVQLVAHLESDGPVRLNGHYRMRRDPVRARWEISGASLRLVIR</sequence>
<evidence type="ECO:0000313" key="2">
    <source>
        <dbReference type="EMBL" id="GHA77090.1"/>
    </source>
</evidence>
<reference evidence="2" key="1">
    <citation type="journal article" date="2014" name="Int. J. Syst. Evol. Microbiol.">
        <title>Complete genome sequence of Corynebacterium casei LMG S-19264T (=DSM 44701T), isolated from a smear-ripened cheese.</title>
        <authorList>
            <consortium name="US DOE Joint Genome Institute (JGI-PGF)"/>
            <person name="Walter F."/>
            <person name="Albersmeier A."/>
            <person name="Kalinowski J."/>
            <person name="Ruckert C."/>
        </authorList>
    </citation>
    <scope>NUCLEOTIDE SEQUENCE</scope>
    <source>
        <strain evidence="2">KCTC 23077</strain>
    </source>
</reference>
<dbReference type="Proteomes" id="UP000646426">
    <property type="component" value="Unassembled WGS sequence"/>
</dbReference>
<gene>
    <name evidence="2" type="ORF">GCM10007067_13000</name>
</gene>
<evidence type="ECO:0000313" key="3">
    <source>
        <dbReference type="Proteomes" id="UP000646426"/>
    </source>
</evidence>
<name>A0A918SZP0_9GAMM</name>
<accession>A0A918SZP0</accession>
<proteinExistence type="predicted"/>
<evidence type="ECO:0000256" key="1">
    <source>
        <dbReference type="SAM" id="MobiDB-lite"/>
    </source>
</evidence>
<organism evidence="2 3">
    <name type="scientific">Cognatilysobacter bugurensis</name>
    <dbReference type="NCBI Taxonomy" id="543356"/>
    <lineage>
        <taxon>Bacteria</taxon>
        <taxon>Pseudomonadati</taxon>
        <taxon>Pseudomonadota</taxon>
        <taxon>Gammaproteobacteria</taxon>
        <taxon>Lysobacterales</taxon>
        <taxon>Lysobacteraceae</taxon>
        <taxon>Cognatilysobacter</taxon>
    </lineage>
</organism>
<dbReference type="RefSeq" id="WP_189454425.1">
    <property type="nucleotide sequence ID" value="NZ_BMYD01000001.1"/>
</dbReference>
<dbReference type="EMBL" id="BMYD01000001">
    <property type="protein sequence ID" value="GHA77090.1"/>
    <property type="molecule type" value="Genomic_DNA"/>
</dbReference>
<feature type="region of interest" description="Disordered" evidence="1">
    <location>
        <begin position="41"/>
        <end position="72"/>
    </location>
</feature>
<dbReference type="PROSITE" id="PS51257">
    <property type="entry name" value="PROKAR_LIPOPROTEIN"/>
    <property type="match status" value="1"/>
</dbReference>
<keyword evidence="3" id="KW-1185">Reference proteome</keyword>
<comment type="caution">
    <text evidence="2">The sequence shown here is derived from an EMBL/GenBank/DDBJ whole genome shotgun (WGS) entry which is preliminary data.</text>
</comment>
<reference evidence="2" key="2">
    <citation type="submission" date="2020-09" db="EMBL/GenBank/DDBJ databases">
        <authorList>
            <person name="Sun Q."/>
            <person name="Kim S."/>
        </authorList>
    </citation>
    <scope>NUCLEOTIDE SEQUENCE</scope>
    <source>
        <strain evidence="2">KCTC 23077</strain>
    </source>
</reference>
<protein>
    <submittedName>
        <fullName evidence="2">Uncharacterized protein</fullName>
    </submittedName>
</protein>